<sequence>MDNINNTEEFDLDIQFDEQQETVHEVIEMFASAGSPDHPAYTCSGYSTCSSTCSTLHKRCFIC</sequence>
<evidence type="ECO:0000313" key="1">
    <source>
        <dbReference type="EMBL" id="PZW28070.1"/>
    </source>
</evidence>
<dbReference type="AlphaFoldDB" id="A0A326U684"/>
<evidence type="ECO:0000313" key="2">
    <source>
        <dbReference type="Proteomes" id="UP000248806"/>
    </source>
</evidence>
<protein>
    <submittedName>
        <fullName evidence="1">Uncharacterized protein</fullName>
    </submittedName>
</protein>
<dbReference type="EMBL" id="QKUF01000011">
    <property type="protein sequence ID" value="PZW28070.1"/>
    <property type="molecule type" value="Genomic_DNA"/>
</dbReference>
<gene>
    <name evidence="1" type="ORF">EI42_03448</name>
</gene>
<reference evidence="1 2" key="1">
    <citation type="submission" date="2018-06" db="EMBL/GenBank/DDBJ databases">
        <title>Genomic Encyclopedia of Archaeal and Bacterial Type Strains, Phase II (KMG-II): from individual species to whole genera.</title>
        <authorList>
            <person name="Goeker M."/>
        </authorList>
    </citation>
    <scope>NUCLEOTIDE SEQUENCE [LARGE SCALE GENOMIC DNA]</scope>
    <source>
        <strain evidence="1 2">ATCC BAA-1881</strain>
    </source>
</reference>
<dbReference type="Proteomes" id="UP000248806">
    <property type="component" value="Unassembled WGS sequence"/>
</dbReference>
<dbReference type="RefSeq" id="WP_111323810.1">
    <property type="nucleotide sequence ID" value="NZ_BIFX01000003.1"/>
</dbReference>
<organism evidence="1 2">
    <name type="scientific">Thermosporothrix hazakensis</name>
    <dbReference type="NCBI Taxonomy" id="644383"/>
    <lineage>
        <taxon>Bacteria</taxon>
        <taxon>Bacillati</taxon>
        <taxon>Chloroflexota</taxon>
        <taxon>Ktedonobacteria</taxon>
        <taxon>Ktedonobacterales</taxon>
        <taxon>Thermosporotrichaceae</taxon>
        <taxon>Thermosporothrix</taxon>
    </lineage>
</organism>
<name>A0A326U684_THEHA</name>
<comment type="caution">
    <text evidence="1">The sequence shown here is derived from an EMBL/GenBank/DDBJ whole genome shotgun (WGS) entry which is preliminary data.</text>
</comment>
<accession>A0A326U684</accession>
<proteinExistence type="predicted"/>
<keyword evidence="2" id="KW-1185">Reference proteome</keyword>